<name>A0A8J4FJR3_9CHLO</name>
<evidence type="ECO:0000313" key="7">
    <source>
        <dbReference type="Proteomes" id="UP000747110"/>
    </source>
</evidence>
<dbReference type="GO" id="GO:0016787">
    <property type="term" value="F:hydrolase activity"/>
    <property type="evidence" value="ECO:0007669"/>
    <property type="project" value="UniProtKB-KW"/>
</dbReference>
<comment type="caution">
    <text evidence="6">The sequence shown here is derived from an EMBL/GenBank/DDBJ whole genome shotgun (WGS) entry which is preliminary data.</text>
</comment>
<organism evidence="6 7">
    <name type="scientific">Volvox reticuliferus</name>
    <dbReference type="NCBI Taxonomy" id="1737510"/>
    <lineage>
        <taxon>Eukaryota</taxon>
        <taxon>Viridiplantae</taxon>
        <taxon>Chlorophyta</taxon>
        <taxon>core chlorophytes</taxon>
        <taxon>Chlorophyceae</taxon>
        <taxon>CS clade</taxon>
        <taxon>Chlamydomonadales</taxon>
        <taxon>Volvocaceae</taxon>
        <taxon>Volvox</taxon>
    </lineage>
</organism>
<dbReference type="InterPro" id="IPR026506">
    <property type="entry name" value="GDPGP"/>
</dbReference>
<protein>
    <recommendedName>
        <fullName evidence="4">GDP-D-glucose phosphorylase 1</fullName>
        <ecNumber evidence="3">2.7.7.78</ecNumber>
    </recommendedName>
</protein>
<evidence type="ECO:0000256" key="4">
    <source>
        <dbReference type="ARBA" id="ARBA00018857"/>
    </source>
</evidence>
<feature type="domain" description="GDPGP1-like C-terminal" evidence="5">
    <location>
        <begin position="3"/>
        <end position="112"/>
    </location>
</feature>
<keyword evidence="7" id="KW-1185">Reference proteome</keyword>
<dbReference type="PANTHER" id="PTHR20884:SF8">
    <property type="entry name" value="GDP-D-GLUCOSE PHOSPHORYLASE 1"/>
    <property type="match status" value="1"/>
</dbReference>
<dbReference type="GO" id="GO:0000166">
    <property type="term" value="F:nucleotide binding"/>
    <property type="evidence" value="ECO:0007669"/>
    <property type="project" value="UniProtKB-KW"/>
</dbReference>
<reference evidence="6" key="1">
    <citation type="journal article" date="2021" name="Proc. Natl. Acad. Sci. U.S.A.">
        <title>Three genomes in the algal genus Volvox reveal the fate of a haploid sex-determining region after a transition to homothallism.</title>
        <authorList>
            <person name="Yamamoto K."/>
            <person name="Hamaji T."/>
            <person name="Kawai-Toyooka H."/>
            <person name="Matsuzaki R."/>
            <person name="Takahashi F."/>
            <person name="Nishimura Y."/>
            <person name="Kawachi M."/>
            <person name="Noguchi H."/>
            <person name="Minakuchi Y."/>
            <person name="Umen J.G."/>
            <person name="Toyoda A."/>
            <person name="Nozaki H."/>
        </authorList>
    </citation>
    <scope>NUCLEOTIDE SEQUENCE</scope>
    <source>
        <strain evidence="6">NIES-3786</strain>
    </source>
</reference>
<dbReference type="GO" id="GO:0005737">
    <property type="term" value="C:cytoplasm"/>
    <property type="evidence" value="ECO:0007669"/>
    <property type="project" value="UniProtKB-SubCell"/>
</dbReference>
<dbReference type="Proteomes" id="UP000747110">
    <property type="component" value="Unassembled WGS sequence"/>
</dbReference>
<evidence type="ECO:0000256" key="2">
    <source>
        <dbReference type="ARBA" id="ARBA00003049"/>
    </source>
</evidence>
<dbReference type="EC" id="2.7.7.78" evidence="3"/>
<dbReference type="PANTHER" id="PTHR20884">
    <property type="entry name" value="GDP-D-GLUCOSE PHOSPHORYLASE 1"/>
    <property type="match status" value="1"/>
</dbReference>
<dbReference type="GO" id="GO:0006006">
    <property type="term" value="P:glucose metabolic process"/>
    <property type="evidence" value="ECO:0007669"/>
    <property type="project" value="TreeGrafter"/>
</dbReference>
<dbReference type="InterPro" id="IPR058865">
    <property type="entry name" value="GDPGP1_C"/>
</dbReference>
<evidence type="ECO:0000313" key="6">
    <source>
        <dbReference type="EMBL" id="GIL79193.1"/>
    </source>
</evidence>
<dbReference type="GO" id="GO:0080048">
    <property type="term" value="F:GDP-D-glucose phosphorylase activity"/>
    <property type="evidence" value="ECO:0007669"/>
    <property type="project" value="UniProtKB-EC"/>
</dbReference>
<sequence length="114" mass="11990">CDGDGMEKGAAVVGTAAKALQAANQPFNLLISDRGRRVFIFPQCFAERQAAGAIPAELLATGVNPAAFEVAGHLLLKRAQDFEEATEDVAIRLLAQASLSEERFLAVANLCFGG</sequence>
<dbReference type="EMBL" id="BNCP01000015">
    <property type="protein sequence ID" value="GIL79193.1"/>
    <property type="molecule type" value="Genomic_DNA"/>
</dbReference>
<evidence type="ECO:0000259" key="5">
    <source>
        <dbReference type="Pfam" id="PF26216"/>
    </source>
</evidence>
<dbReference type="OrthoDB" id="417175at2759"/>
<dbReference type="AlphaFoldDB" id="A0A8J4FJR3"/>
<dbReference type="GO" id="GO:0005085">
    <property type="term" value="F:guanyl-nucleotide exchange factor activity"/>
    <property type="evidence" value="ECO:0007669"/>
    <property type="project" value="UniProtKB-KW"/>
</dbReference>
<feature type="non-terminal residue" evidence="6">
    <location>
        <position position="1"/>
    </location>
</feature>
<dbReference type="Pfam" id="PF26216">
    <property type="entry name" value="GDPGP1_C"/>
    <property type="match status" value="1"/>
</dbReference>
<gene>
    <name evidence="6" type="ORF">Vretifemale_8566</name>
</gene>
<proteinExistence type="predicted"/>
<evidence type="ECO:0000256" key="1">
    <source>
        <dbReference type="ARBA" id="ARBA00000063"/>
    </source>
</evidence>
<comment type="catalytic activity">
    <reaction evidence="1">
        <text>GDP-alpha-D-glucose + phosphate = alpha-D-glucose 1-phosphate + GDP + H(+)</text>
        <dbReference type="Rhea" id="RHEA:30387"/>
        <dbReference type="ChEBI" id="CHEBI:15378"/>
        <dbReference type="ChEBI" id="CHEBI:43474"/>
        <dbReference type="ChEBI" id="CHEBI:58189"/>
        <dbReference type="ChEBI" id="CHEBI:58601"/>
        <dbReference type="ChEBI" id="CHEBI:62230"/>
        <dbReference type="EC" id="2.7.7.78"/>
    </reaction>
</comment>
<accession>A0A8J4FJR3</accession>
<comment type="function">
    <text evidence="2">Specific and highly efficient GDP-D-glucose phosphorylase regulating the levels of GDP-D-glucose in cells.</text>
</comment>
<feature type="non-terminal residue" evidence="6">
    <location>
        <position position="114"/>
    </location>
</feature>
<evidence type="ECO:0000256" key="3">
    <source>
        <dbReference type="ARBA" id="ARBA00012507"/>
    </source>
</evidence>